<evidence type="ECO:0000313" key="4">
    <source>
        <dbReference type="Proteomes" id="UP000032303"/>
    </source>
</evidence>
<evidence type="ECO:0000313" key="3">
    <source>
        <dbReference type="EMBL" id="AJR06493.1"/>
    </source>
</evidence>
<dbReference type="CDD" id="cd23763">
    <property type="entry name" value="ASKHA_ATPase_ROK"/>
    <property type="match status" value="1"/>
</dbReference>
<dbReference type="InterPro" id="IPR036388">
    <property type="entry name" value="WH-like_DNA-bd_sf"/>
</dbReference>
<dbReference type="Proteomes" id="UP000032303">
    <property type="component" value="Chromosome 1"/>
</dbReference>
<reference evidence="3 4" key="1">
    <citation type="submission" date="2013-05" db="EMBL/GenBank/DDBJ databases">
        <title>Complete genome sequence of the lipase-producing bacterium Photobacterium gaetbulicola Gung47.</title>
        <authorList>
            <person name="Kim Y.-O."/>
        </authorList>
    </citation>
    <scope>NUCLEOTIDE SEQUENCE [LARGE SCALE GENOMIC DNA]</scope>
    <source>
        <strain evidence="3 4">Gung47</strain>
    </source>
</reference>
<dbReference type="AlphaFoldDB" id="A0A0C5WH81"/>
<name>A0A0C5WH81_9GAMM</name>
<dbReference type="EMBL" id="CP005973">
    <property type="protein sequence ID" value="AJR06493.1"/>
    <property type="molecule type" value="Genomic_DNA"/>
</dbReference>
<dbReference type="PATRIC" id="fig|658445.3.peg.1591"/>
<keyword evidence="4" id="KW-1185">Reference proteome</keyword>
<evidence type="ECO:0000256" key="2">
    <source>
        <dbReference type="ARBA" id="ARBA00023277"/>
    </source>
</evidence>
<dbReference type="Gene3D" id="3.30.420.40">
    <property type="match status" value="2"/>
</dbReference>
<proteinExistence type="inferred from homology"/>
<dbReference type="HOGENOM" id="CLU_036604_13_0_6"/>
<evidence type="ECO:0000256" key="1">
    <source>
        <dbReference type="ARBA" id="ARBA00006479"/>
    </source>
</evidence>
<dbReference type="OrthoDB" id="8595273at2"/>
<organism evidence="3 4">
    <name type="scientific">Photobacterium gaetbulicola Gung47</name>
    <dbReference type="NCBI Taxonomy" id="658445"/>
    <lineage>
        <taxon>Bacteria</taxon>
        <taxon>Pseudomonadati</taxon>
        <taxon>Pseudomonadota</taxon>
        <taxon>Gammaproteobacteria</taxon>
        <taxon>Vibrionales</taxon>
        <taxon>Vibrionaceae</taxon>
        <taxon>Photobacterium</taxon>
    </lineage>
</organism>
<dbReference type="Gene3D" id="1.10.10.10">
    <property type="entry name" value="Winged helix-like DNA-binding domain superfamily/Winged helix DNA-binding domain"/>
    <property type="match status" value="1"/>
</dbReference>
<dbReference type="PANTHER" id="PTHR18964">
    <property type="entry name" value="ROK (REPRESSOR, ORF, KINASE) FAMILY"/>
    <property type="match status" value="1"/>
</dbReference>
<gene>
    <name evidence="3" type="ORF">H744_1c1471</name>
</gene>
<dbReference type="InterPro" id="IPR043129">
    <property type="entry name" value="ATPase_NBD"/>
</dbReference>
<protein>
    <submittedName>
        <fullName evidence="3">Putative sugar uptake ABC transporter permease protein</fullName>
    </submittedName>
</protein>
<dbReference type="InterPro" id="IPR000600">
    <property type="entry name" value="ROK"/>
</dbReference>
<dbReference type="SUPFAM" id="SSF46785">
    <property type="entry name" value="Winged helix' DNA-binding domain"/>
    <property type="match status" value="1"/>
</dbReference>
<dbReference type="STRING" id="658445.H744_1c1471"/>
<keyword evidence="2" id="KW-0119">Carbohydrate metabolism</keyword>
<dbReference type="InterPro" id="IPR036390">
    <property type="entry name" value="WH_DNA-bd_sf"/>
</dbReference>
<dbReference type="PROSITE" id="PS01125">
    <property type="entry name" value="ROK"/>
    <property type="match status" value="1"/>
</dbReference>
<dbReference type="Pfam" id="PF00480">
    <property type="entry name" value="ROK"/>
    <property type="match status" value="1"/>
</dbReference>
<accession>A0A0C5WH81</accession>
<comment type="similarity">
    <text evidence="1">Belongs to the ROK (NagC/XylR) family.</text>
</comment>
<dbReference type="SUPFAM" id="SSF53067">
    <property type="entry name" value="Actin-like ATPase domain"/>
    <property type="match status" value="1"/>
</dbReference>
<sequence length="395" mass="43219">MRGTNHEDTRRFNLAAVFETVRKSGSISRVEIASRTGLRNQTITNITRELIESGLLIEAGKIKGKRGQPQTILEVNNPNACSIGIQIDKGIMTARLVDIQLNTLASYRGEMMSLEPAYIVDEIAKVINQLSTRITETQTFWGTGVAVATLINNEAPDDLLSPGWGIWKNFNLIAELSKQISTPIYLENDATAAAIGSRFSGLGNMLNNFAYLYIGNGIGAGLIVNGQPYKGAWNNAGEIGRIQWPNKGEIEYLEKLLSLSGLSRVLECPESELLMADFIEQQITLSSPQFTGWLDEAALRLKFIVNILENMLEPESIIIGSTLPNALLHKLLEHAEPLPTSICALTNRQHPRVMIAPQSNNIIATGAAAIPMYATCNPKLINLFNSTHSTPPLLA</sequence>
<dbReference type="PANTHER" id="PTHR18964:SF149">
    <property type="entry name" value="BIFUNCTIONAL UDP-N-ACETYLGLUCOSAMINE 2-EPIMERASE_N-ACETYLMANNOSAMINE KINASE"/>
    <property type="match status" value="1"/>
</dbReference>
<dbReference type="InterPro" id="IPR049874">
    <property type="entry name" value="ROK_cs"/>
</dbReference>
<dbReference type="KEGG" id="pgb:H744_1c1471"/>